<evidence type="ECO:0000313" key="2">
    <source>
        <dbReference type="Proteomes" id="UP000294257"/>
    </source>
</evidence>
<organism evidence="1 2">
    <name type="scientific">Herbihabitans rhizosphaerae</name>
    <dbReference type="NCBI Taxonomy" id="1872711"/>
    <lineage>
        <taxon>Bacteria</taxon>
        <taxon>Bacillati</taxon>
        <taxon>Actinomycetota</taxon>
        <taxon>Actinomycetes</taxon>
        <taxon>Pseudonocardiales</taxon>
        <taxon>Pseudonocardiaceae</taxon>
        <taxon>Herbihabitans</taxon>
    </lineage>
</organism>
<protein>
    <submittedName>
        <fullName evidence="1">Uncharacterized protein</fullName>
    </submittedName>
</protein>
<reference evidence="1 2" key="1">
    <citation type="submission" date="2019-02" db="EMBL/GenBank/DDBJ databases">
        <title>Genomic Encyclopedia of Type Strains, Phase IV (KMG-IV): sequencing the most valuable type-strain genomes for metagenomic binning, comparative biology and taxonomic classification.</title>
        <authorList>
            <person name="Goeker M."/>
        </authorList>
    </citation>
    <scope>NUCLEOTIDE SEQUENCE [LARGE SCALE GENOMIC DNA]</scope>
    <source>
        <strain evidence="1 2">DSM 101727</strain>
    </source>
</reference>
<sequence length="31" mass="3536">MKGLRLPELIYPGSLPEDIGERVPLVRLRFA</sequence>
<dbReference type="EMBL" id="SGWQ01000001">
    <property type="protein sequence ID" value="RZS44720.1"/>
    <property type="molecule type" value="Genomic_DNA"/>
</dbReference>
<proteinExistence type="predicted"/>
<dbReference type="AlphaFoldDB" id="A0A4Q7L763"/>
<keyword evidence="2" id="KW-1185">Reference proteome</keyword>
<dbReference type="Proteomes" id="UP000294257">
    <property type="component" value="Unassembled WGS sequence"/>
</dbReference>
<name>A0A4Q7L763_9PSEU</name>
<gene>
    <name evidence="1" type="ORF">EV193_101597</name>
</gene>
<accession>A0A4Q7L763</accession>
<evidence type="ECO:0000313" key="1">
    <source>
        <dbReference type="EMBL" id="RZS44720.1"/>
    </source>
</evidence>
<comment type="caution">
    <text evidence="1">The sequence shown here is derived from an EMBL/GenBank/DDBJ whole genome shotgun (WGS) entry which is preliminary data.</text>
</comment>